<gene>
    <name evidence="2" type="ORF">D9756_011134</name>
</gene>
<name>A0A8H5CQL7_9AGAR</name>
<keyword evidence="3" id="KW-1185">Reference proteome</keyword>
<sequence length="98" mass="10797">MKVVYGEGIMYYVYLVSLSMINVVVILKLPPEYLALLSSPMRSIHAILACRVVLHTRQQAKIQTVVLGQGSNGETSTSGPTETLRFVRSDDVEEIEAA</sequence>
<feature type="transmembrane region" description="Helical" evidence="1">
    <location>
        <begin position="9"/>
        <end position="27"/>
    </location>
</feature>
<keyword evidence="1" id="KW-1133">Transmembrane helix</keyword>
<comment type="caution">
    <text evidence="2">The sequence shown here is derived from an EMBL/GenBank/DDBJ whole genome shotgun (WGS) entry which is preliminary data.</text>
</comment>
<dbReference type="Proteomes" id="UP000559027">
    <property type="component" value="Unassembled WGS sequence"/>
</dbReference>
<dbReference type="EMBL" id="JAACJO010000035">
    <property type="protein sequence ID" value="KAF5346206.1"/>
    <property type="molecule type" value="Genomic_DNA"/>
</dbReference>
<evidence type="ECO:0000313" key="2">
    <source>
        <dbReference type="EMBL" id="KAF5346206.1"/>
    </source>
</evidence>
<reference evidence="2 3" key="1">
    <citation type="journal article" date="2020" name="ISME J.">
        <title>Uncovering the hidden diversity of litter-decomposition mechanisms in mushroom-forming fungi.</title>
        <authorList>
            <person name="Floudas D."/>
            <person name="Bentzer J."/>
            <person name="Ahren D."/>
            <person name="Johansson T."/>
            <person name="Persson P."/>
            <person name="Tunlid A."/>
        </authorList>
    </citation>
    <scope>NUCLEOTIDE SEQUENCE [LARGE SCALE GENOMIC DNA]</scope>
    <source>
        <strain evidence="2 3">CBS 146.42</strain>
    </source>
</reference>
<organism evidence="2 3">
    <name type="scientific">Leucocoprinus leucothites</name>
    <dbReference type="NCBI Taxonomy" id="201217"/>
    <lineage>
        <taxon>Eukaryota</taxon>
        <taxon>Fungi</taxon>
        <taxon>Dikarya</taxon>
        <taxon>Basidiomycota</taxon>
        <taxon>Agaricomycotina</taxon>
        <taxon>Agaricomycetes</taxon>
        <taxon>Agaricomycetidae</taxon>
        <taxon>Agaricales</taxon>
        <taxon>Agaricineae</taxon>
        <taxon>Agaricaceae</taxon>
        <taxon>Leucocoprinus</taxon>
    </lineage>
</organism>
<keyword evidence="1" id="KW-0812">Transmembrane</keyword>
<keyword evidence="1" id="KW-0472">Membrane</keyword>
<dbReference type="OrthoDB" id="2645170at2759"/>
<evidence type="ECO:0000313" key="3">
    <source>
        <dbReference type="Proteomes" id="UP000559027"/>
    </source>
</evidence>
<evidence type="ECO:0000256" key="1">
    <source>
        <dbReference type="SAM" id="Phobius"/>
    </source>
</evidence>
<accession>A0A8H5CQL7</accession>
<proteinExistence type="predicted"/>
<dbReference type="AlphaFoldDB" id="A0A8H5CQL7"/>
<protein>
    <submittedName>
        <fullName evidence="2">Uncharacterized protein</fullName>
    </submittedName>
</protein>